<dbReference type="EMBL" id="FNIA01000007">
    <property type="protein sequence ID" value="SDM79599.1"/>
    <property type="molecule type" value="Genomic_DNA"/>
</dbReference>
<feature type="transmembrane region" description="Helical" evidence="1">
    <location>
        <begin position="16"/>
        <end position="34"/>
    </location>
</feature>
<keyword evidence="3" id="KW-1185">Reference proteome</keyword>
<keyword evidence="1" id="KW-0812">Transmembrane</keyword>
<protein>
    <submittedName>
        <fullName evidence="2">Uncharacterized protein</fullName>
    </submittedName>
</protein>
<organism evidence="2 3">
    <name type="scientific">Haloarchaeobius iranensis</name>
    <dbReference type="NCBI Taxonomy" id="996166"/>
    <lineage>
        <taxon>Archaea</taxon>
        <taxon>Methanobacteriati</taxon>
        <taxon>Methanobacteriota</taxon>
        <taxon>Stenosarchaea group</taxon>
        <taxon>Halobacteria</taxon>
        <taxon>Halobacteriales</taxon>
        <taxon>Halorubellaceae</taxon>
        <taxon>Haloarchaeobius</taxon>
    </lineage>
</organism>
<feature type="transmembrane region" description="Helical" evidence="1">
    <location>
        <begin position="75"/>
        <end position="97"/>
    </location>
</feature>
<dbReference type="Proteomes" id="UP000199370">
    <property type="component" value="Unassembled WGS sequence"/>
</dbReference>
<gene>
    <name evidence="2" type="ORF">SAMN05192554_107159</name>
</gene>
<keyword evidence="1" id="KW-0472">Membrane</keyword>
<reference evidence="2 3" key="1">
    <citation type="submission" date="2016-10" db="EMBL/GenBank/DDBJ databases">
        <authorList>
            <person name="de Groot N.N."/>
        </authorList>
    </citation>
    <scope>NUCLEOTIDE SEQUENCE [LARGE SCALE GENOMIC DNA]</scope>
    <source>
        <strain evidence="3">EB21,IBRC-M 10013,KCTC 4048</strain>
    </source>
</reference>
<sequence>MSTEEYHSDEDGRSSLLLRFVVWVLAVILLGRVFDNNSLYDLRQLRAEQVAIRLGTLAVLGSFFFWTIFVARHDVVAIVFVASAGFIGMYSLPLVVVRLMTYATEQAEYEEARNWERITEDRDFD</sequence>
<dbReference type="AlphaFoldDB" id="A0A1G9W528"/>
<dbReference type="OrthoDB" id="274706at2157"/>
<evidence type="ECO:0000256" key="1">
    <source>
        <dbReference type="SAM" id="Phobius"/>
    </source>
</evidence>
<accession>A0A1G9W528</accession>
<feature type="transmembrane region" description="Helical" evidence="1">
    <location>
        <begin position="50"/>
        <end position="69"/>
    </location>
</feature>
<evidence type="ECO:0000313" key="3">
    <source>
        <dbReference type="Proteomes" id="UP000199370"/>
    </source>
</evidence>
<proteinExistence type="predicted"/>
<keyword evidence="1" id="KW-1133">Transmembrane helix</keyword>
<evidence type="ECO:0000313" key="2">
    <source>
        <dbReference type="EMBL" id="SDM79599.1"/>
    </source>
</evidence>
<name>A0A1G9W528_9EURY</name>
<dbReference type="RefSeq" id="WP_089732711.1">
    <property type="nucleotide sequence ID" value="NZ_FNIA01000007.1"/>
</dbReference>